<evidence type="ECO:0000313" key="2">
    <source>
        <dbReference type="EMBL" id="MBE9662648.1"/>
    </source>
</evidence>
<organism evidence="2 3">
    <name type="scientific">Mucilaginibacter myungsuensis</name>
    <dbReference type="NCBI Taxonomy" id="649104"/>
    <lineage>
        <taxon>Bacteria</taxon>
        <taxon>Pseudomonadati</taxon>
        <taxon>Bacteroidota</taxon>
        <taxon>Sphingobacteriia</taxon>
        <taxon>Sphingobacteriales</taxon>
        <taxon>Sphingobacteriaceae</taxon>
        <taxon>Mucilaginibacter</taxon>
    </lineage>
</organism>
<comment type="subcellular location">
    <subcellularLocation>
        <location evidence="1">Cell outer membrane</location>
        <topology evidence="1">Multi-pass membrane protein</topology>
    </subcellularLocation>
</comment>
<keyword evidence="1" id="KW-0998">Cell outer membrane</keyword>
<keyword evidence="1" id="KW-0812">Transmembrane</keyword>
<dbReference type="EMBL" id="JADFFL010000004">
    <property type="protein sequence ID" value="MBE9662648.1"/>
    <property type="molecule type" value="Genomic_DNA"/>
</dbReference>
<keyword evidence="1" id="KW-1134">Transmembrane beta strand</keyword>
<dbReference type="RefSeq" id="WP_194111862.1">
    <property type="nucleotide sequence ID" value="NZ_JADFFL010000004.1"/>
</dbReference>
<sequence length="908" mass="99286">MKKTTGFIAPILLIALTAIAFKYKNDQLEKLFSRLERFNKEYPQEKVHLQLDKPYYSVGEDIWLKAYVVNAERNVLSDQSKILYVDLLDDRDSVKQTLLLPLANGLADANIHLNDSLLSTGKYHLFAYSKWMNNFGSESFFRKDISIVNALRGAVSGDMQYKAVVNDKGKTITSEILFKDENGSTYANKPVTYTISIGGKKLGEVKGTTDASGKLVISKDIKDELKDANVVISTTLAPQPGKSISQNFVIKPLASVADVQFFPEGGTLVAGLRTKLGFKAIKPDGLGGNVSGFITEDGGARLVDFKSDHAGMGTFALQPSAGKNYTAVITHEDGSVKRYALPKAAASGYVLNVNRMGDSIAVRISASAGLIDNREVTIVAQSNGLVQFAGHTKMDRASNVSYIPLKKFQSGITQFTLFAPDMAPIAERLIFVDHNDQLSTEIKPDKLTYTKRSKVDLDLTLTDALGQPVVGSFSVSVTDEGKVKQDENDETSILSNLLLTSDIRGHIEKPNYYFNPANPERGKHLDQLLLTQGWRRFSWTNLQSGQLPAIKHPHEKSLTVSGLVTTFSGKPIPKGKVSLFSLGNGFPMMMDTVADYNGRYAFEGLNISDSAKLIVRATNAKDRATVKVTIEPKKRIPFINPDHSVGQVADNSLADYLKNTQQHFTELGKWGLMKNTTALAEVKIKAKRDYIAEKTIPHSANLDPGHADYVLKKDRFERYTRFLDAMYGLAGIEVKAGKLFNLRVGGSSLSSNGAMLIVIDGAQIPEAVAPEVLQSLNAGDILGVELLIGGSRAIYGQAGNAGVAVITTKRGGEDNVYVPSLNVAHYTPRGYTPTKQFYAPAYDTAAEQSKMSDLRSTIYWDPNVVTDDAGKAKLSFYNADGTGNYRVTLEGIDTHGKLARKVYTYMVN</sequence>
<dbReference type="SUPFAM" id="SSF49464">
    <property type="entry name" value="Carboxypeptidase regulatory domain-like"/>
    <property type="match status" value="1"/>
</dbReference>
<name>A0A929KZ72_9SPHI</name>
<dbReference type="AlphaFoldDB" id="A0A929KZ72"/>
<accession>A0A929KZ72</accession>
<protein>
    <submittedName>
        <fullName evidence="2">TonB-dependent receptor</fullName>
    </submittedName>
</protein>
<comment type="similarity">
    <text evidence="1">Belongs to the TonB-dependent receptor family.</text>
</comment>
<dbReference type="Gene3D" id="2.170.130.10">
    <property type="entry name" value="TonB-dependent receptor, plug domain"/>
    <property type="match status" value="1"/>
</dbReference>
<proteinExistence type="inferred from homology"/>
<evidence type="ECO:0000313" key="3">
    <source>
        <dbReference type="Proteomes" id="UP000622475"/>
    </source>
</evidence>
<dbReference type="PROSITE" id="PS52016">
    <property type="entry name" value="TONB_DEPENDENT_REC_3"/>
    <property type="match status" value="1"/>
</dbReference>
<keyword evidence="2" id="KW-0675">Receptor</keyword>
<keyword evidence="1" id="KW-0813">Transport</keyword>
<dbReference type="InterPro" id="IPR037066">
    <property type="entry name" value="Plug_dom_sf"/>
</dbReference>
<keyword evidence="1" id="KW-0472">Membrane</keyword>
<dbReference type="InterPro" id="IPR039426">
    <property type="entry name" value="TonB-dep_rcpt-like"/>
</dbReference>
<dbReference type="Proteomes" id="UP000622475">
    <property type="component" value="Unassembled WGS sequence"/>
</dbReference>
<keyword evidence="3" id="KW-1185">Reference proteome</keyword>
<reference evidence="2" key="1">
    <citation type="submission" date="2020-10" db="EMBL/GenBank/DDBJ databases">
        <title>Mucilaginibacter mali sp. nov., isolated from rhizosphere soil of apple orchard.</title>
        <authorList>
            <person name="Lee J.-S."/>
            <person name="Kim H.S."/>
            <person name="Kim J.-S."/>
        </authorList>
    </citation>
    <scope>NUCLEOTIDE SEQUENCE</scope>
    <source>
        <strain evidence="2">KCTC 22746</strain>
    </source>
</reference>
<dbReference type="GO" id="GO:0009279">
    <property type="term" value="C:cell outer membrane"/>
    <property type="evidence" value="ECO:0007669"/>
    <property type="project" value="UniProtKB-SubCell"/>
</dbReference>
<evidence type="ECO:0000256" key="1">
    <source>
        <dbReference type="PROSITE-ProRule" id="PRU01360"/>
    </source>
</evidence>
<dbReference type="InterPro" id="IPR008969">
    <property type="entry name" value="CarboxyPept-like_regulatory"/>
</dbReference>
<gene>
    <name evidence="2" type="ORF">IRJ16_12210</name>
</gene>
<dbReference type="Gene3D" id="2.60.40.1930">
    <property type="match status" value="1"/>
</dbReference>
<dbReference type="SUPFAM" id="SSF56935">
    <property type="entry name" value="Porins"/>
    <property type="match status" value="1"/>
</dbReference>
<comment type="caution">
    <text evidence="2">The sequence shown here is derived from an EMBL/GenBank/DDBJ whole genome shotgun (WGS) entry which is preliminary data.</text>
</comment>